<dbReference type="RefSeq" id="XP_015466267.1">
    <property type="nucleotide sequence ID" value="XM_015612911.1"/>
</dbReference>
<organism evidence="2 3">
    <name type="scientific">Debaryomyces fabryi</name>
    <dbReference type="NCBI Taxonomy" id="58627"/>
    <lineage>
        <taxon>Eukaryota</taxon>
        <taxon>Fungi</taxon>
        <taxon>Dikarya</taxon>
        <taxon>Ascomycota</taxon>
        <taxon>Saccharomycotina</taxon>
        <taxon>Pichiomycetes</taxon>
        <taxon>Debaryomycetaceae</taxon>
        <taxon>Debaryomyces</taxon>
    </lineage>
</organism>
<keyword evidence="3" id="KW-1185">Reference proteome</keyword>
<dbReference type="Gene3D" id="3.60.21.70">
    <property type="entry name" value="PhoD-like phosphatase"/>
    <property type="match status" value="1"/>
</dbReference>
<dbReference type="OrthoDB" id="2419400at2759"/>
<dbReference type="PANTHER" id="PTHR46689">
    <property type="entry name" value="MEMBRANE PROTEIN, PUTATIVE-RELATED"/>
    <property type="match status" value="1"/>
</dbReference>
<comment type="caution">
    <text evidence="2">The sequence shown here is derived from an EMBL/GenBank/DDBJ whole genome shotgun (WGS) entry which is preliminary data.</text>
</comment>
<name>A0A0V1PVT3_9ASCO</name>
<dbReference type="AlphaFoldDB" id="A0A0V1PVT3"/>
<dbReference type="GO" id="GO:0016020">
    <property type="term" value="C:membrane"/>
    <property type="evidence" value="ECO:0007669"/>
    <property type="project" value="TreeGrafter"/>
</dbReference>
<feature type="domain" description="PhoD-like phosphatase" evidence="1">
    <location>
        <begin position="143"/>
        <end position="422"/>
    </location>
</feature>
<evidence type="ECO:0000313" key="3">
    <source>
        <dbReference type="Proteomes" id="UP000054251"/>
    </source>
</evidence>
<dbReference type="PANTHER" id="PTHR46689:SF1">
    <property type="entry name" value="PHOD-LIKE PHOSPHATASE DOMAIN-CONTAINING PROTEIN"/>
    <property type="match status" value="1"/>
</dbReference>
<feature type="domain" description="PhoD-like phosphatase" evidence="1">
    <location>
        <begin position="432"/>
        <end position="505"/>
    </location>
</feature>
<evidence type="ECO:0000313" key="2">
    <source>
        <dbReference type="EMBL" id="KSA00165.1"/>
    </source>
</evidence>
<dbReference type="CDD" id="cd07389">
    <property type="entry name" value="MPP_PhoD"/>
    <property type="match status" value="1"/>
</dbReference>
<sequence length="699" mass="80135">MTVDASNWFEPIPVADFQHINKLSGENVPKELPIGEPIGGLDIRCGPILKLVGTLEDNTKNYRATILLVNKVEGNDAVQPKITYQIGPAVDEGSKPNLAVGEFPGTNFFTEDGFQFWRFNVDLTLVDYEQKIKYFINDCYKQSYQFFVPSLEQSMNVISYSCNGFSLGCDPKEYKSSLWFDVLQKHAKQHYHVMLGGGDQIYSDSIKLHSKNLQKWFSERNPMKKRHMRVDDGTIREFENYYLNHYMAWFGKGFWEGSSGRTYQTLFPMTMSQIPSVNIYDDHDIIDGFGSYHNSTMSQDYFKAVGNIAYKYYMLFQHHMSPHENVHNSTDAEPSWILSDTPGPYINQKNHSNYVRLGKEISLLGLDCRTERKLNEIIKPGTYKKIFSRLETEIKNAPEVKHLLVMLGVPILYPRLVWLEWILSSPVLKPLKALAAKGVINKGLVNEFDGGVEVLDDLNDHWCSANHKRERNYLVKKLIDFGAANGVRVTILSGDVHLCCIGRLKSKIHHYPNFHVLTDYPEEVEKENIDVLKHPELDPRLIFNVTSSAIINAPPPDPMAKLLNKRSKIHHFNKNTDEDVVPLFLQHPNGKPRDNHLFLNKRNWADLILAKQSIYKEEVDTSIRKFPAPLSDGSQEKLKSKQVDFTHIKYPLNSDSLVTTLHVEDDPNDFECKTAGYEVLIPRLSAKFQLDKVNIKHLS</sequence>
<dbReference type="Proteomes" id="UP000054251">
    <property type="component" value="Unassembled WGS sequence"/>
</dbReference>
<evidence type="ECO:0000259" key="1">
    <source>
        <dbReference type="Pfam" id="PF19050"/>
    </source>
</evidence>
<reference evidence="2 3" key="1">
    <citation type="submission" date="2015-11" db="EMBL/GenBank/DDBJ databases">
        <title>The genome of Debaryomyces fabryi.</title>
        <authorList>
            <person name="Tafer H."/>
            <person name="Lopandic K."/>
        </authorList>
    </citation>
    <scope>NUCLEOTIDE SEQUENCE [LARGE SCALE GENOMIC DNA]</scope>
    <source>
        <strain evidence="2 3">CBS 789</strain>
    </source>
</reference>
<gene>
    <name evidence="2" type="ORF">AC631_04082</name>
</gene>
<dbReference type="Pfam" id="PF19050">
    <property type="entry name" value="PhoD_2"/>
    <property type="match status" value="2"/>
</dbReference>
<protein>
    <recommendedName>
        <fullName evidence="1">PhoD-like phosphatase domain-containing protein</fullName>
    </recommendedName>
</protein>
<dbReference type="InterPro" id="IPR018946">
    <property type="entry name" value="PhoD-like_MPP"/>
</dbReference>
<accession>A0A0V1PVT3</accession>
<dbReference type="InterPro" id="IPR043904">
    <property type="entry name" value="PhoD_2-like"/>
</dbReference>
<proteinExistence type="predicted"/>
<dbReference type="GeneID" id="26841091"/>
<dbReference type="InterPro" id="IPR038607">
    <property type="entry name" value="PhoD-like_sf"/>
</dbReference>
<dbReference type="EMBL" id="LMYN01000100">
    <property type="protein sequence ID" value="KSA00165.1"/>
    <property type="molecule type" value="Genomic_DNA"/>
</dbReference>